<dbReference type="Pfam" id="PF22784">
    <property type="entry name" value="PTP-SAK"/>
    <property type="match status" value="1"/>
</dbReference>
<dbReference type="PROSITE" id="PS50056">
    <property type="entry name" value="TYR_PHOSPHATASE_2"/>
    <property type="match status" value="1"/>
</dbReference>
<dbReference type="GO" id="GO:0043491">
    <property type="term" value="P:phosphatidylinositol 3-kinase/protein kinase B signal transduction"/>
    <property type="evidence" value="ECO:0007669"/>
    <property type="project" value="TreeGrafter"/>
</dbReference>
<dbReference type="GO" id="GO:0004725">
    <property type="term" value="F:protein tyrosine phosphatase activity"/>
    <property type="evidence" value="ECO:0007669"/>
    <property type="project" value="TreeGrafter"/>
</dbReference>
<dbReference type="PANTHER" id="PTHR12305">
    <property type="entry name" value="PHOSPHATASE WITH HOMOLOGY TO TENSIN"/>
    <property type="match status" value="1"/>
</dbReference>
<evidence type="ECO:0000259" key="3">
    <source>
        <dbReference type="PROSITE" id="PS50056"/>
    </source>
</evidence>
<dbReference type="PROSITE" id="PS51181">
    <property type="entry name" value="PPASE_TENSIN"/>
    <property type="match status" value="1"/>
</dbReference>
<accession>A0AAX4HDH1</accession>
<dbReference type="CDD" id="cd14497">
    <property type="entry name" value="PTP_PTEN-like"/>
    <property type="match status" value="1"/>
</dbReference>
<proteinExistence type="predicted"/>
<dbReference type="InterPro" id="IPR057023">
    <property type="entry name" value="PTP-SAK"/>
</dbReference>
<dbReference type="KEGG" id="asau:88174829"/>
<dbReference type="GO" id="GO:0016314">
    <property type="term" value="F:phosphatidylinositol-3,4,5-trisphosphate 3-phosphatase activity"/>
    <property type="evidence" value="ECO:0007669"/>
    <property type="project" value="UniProtKB-EC"/>
</dbReference>
<dbReference type="GO" id="GO:0005634">
    <property type="term" value="C:nucleus"/>
    <property type="evidence" value="ECO:0007669"/>
    <property type="project" value="TreeGrafter"/>
</dbReference>
<keyword evidence="6" id="KW-1185">Reference proteome</keyword>
<evidence type="ECO:0000313" key="6">
    <source>
        <dbReference type="Proteomes" id="UP001338582"/>
    </source>
</evidence>
<dbReference type="InterPro" id="IPR000387">
    <property type="entry name" value="Tyr_Pase_dom"/>
</dbReference>
<dbReference type="EC" id="3.1.3.67" evidence="1"/>
<dbReference type="AlphaFoldDB" id="A0AAX4HDH1"/>
<dbReference type="RefSeq" id="XP_062878794.1">
    <property type="nucleotide sequence ID" value="XM_063022724.1"/>
</dbReference>
<keyword evidence="2" id="KW-0378">Hydrolase</keyword>
<dbReference type="Gene3D" id="3.90.190.10">
    <property type="entry name" value="Protein tyrosine phosphatase superfamily"/>
    <property type="match status" value="1"/>
</dbReference>
<dbReference type="EMBL" id="CP138897">
    <property type="protein sequence ID" value="WPK26413.1"/>
    <property type="molecule type" value="Genomic_DNA"/>
</dbReference>
<evidence type="ECO:0000313" key="5">
    <source>
        <dbReference type="EMBL" id="WPK26413.1"/>
    </source>
</evidence>
<feature type="domain" description="Tyrosine specific protein phosphatases" evidence="3">
    <location>
        <begin position="115"/>
        <end position="176"/>
    </location>
</feature>
<dbReference type="GO" id="GO:0042995">
    <property type="term" value="C:cell projection"/>
    <property type="evidence" value="ECO:0007669"/>
    <property type="project" value="TreeGrafter"/>
</dbReference>
<evidence type="ECO:0000256" key="2">
    <source>
        <dbReference type="ARBA" id="ARBA00022801"/>
    </source>
</evidence>
<sequence>MGIIMNPQSLVRAFASAPKQVFQDKDGWIDISYITPRLIAAAGPTDNVLVGIYRSPLRRLVSHLDRNHSKEGERYWHIWNLRAEGPGYSVGSEDMINWTFLQFPDHQPPSLNMLEQIVSQIYQFLQRNPKNVALIHCKEGKGRTGTICTAYLMLEAKMAGKTISAHEAGEVFTRNRMRAGFGRGVSTLCQIRYLDYWSRVLQMNETERANFDLFQDTKQMECDSHSSKITKLLIVGPSPLLALHRIKLSTYLERLDDPNAVEIADVRTTISHTISVSSVCEICLDRNIPLDMKELKLSFEGPYSLAYTWFNIFLEGCGKSNFEKGSNESHDFKFSIPWTDFDGFLGVQGGTPKQLFDRVEVHWNLRI</sequence>
<organism evidence="5 6">
    <name type="scientific">Australozyma saopauloensis</name>
    <dbReference type="NCBI Taxonomy" id="291208"/>
    <lineage>
        <taxon>Eukaryota</taxon>
        <taxon>Fungi</taxon>
        <taxon>Dikarya</taxon>
        <taxon>Ascomycota</taxon>
        <taxon>Saccharomycotina</taxon>
        <taxon>Pichiomycetes</taxon>
        <taxon>Metschnikowiaceae</taxon>
        <taxon>Australozyma</taxon>
    </lineage>
</organism>
<gene>
    <name evidence="5" type="ORF">PUMCH_003766</name>
</gene>
<protein>
    <recommendedName>
        <fullName evidence="1">phosphatidylinositol-3,4,5-trisphosphate 3-phosphatase</fullName>
        <ecNumber evidence="1">3.1.3.67</ecNumber>
    </recommendedName>
</protein>
<evidence type="ECO:0000259" key="4">
    <source>
        <dbReference type="PROSITE" id="PS51181"/>
    </source>
</evidence>
<dbReference type="InterPro" id="IPR051281">
    <property type="entry name" value="Dual-spec_lipid-protein_phosph"/>
</dbReference>
<dbReference type="GeneID" id="88174829"/>
<dbReference type="InterPro" id="IPR016130">
    <property type="entry name" value="Tyr_Pase_AS"/>
</dbReference>
<dbReference type="GO" id="GO:0051896">
    <property type="term" value="P:regulation of phosphatidylinositol 3-kinase/protein kinase B signal transduction"/>
    <property type="evidence" value="ECO:0007669"/>
    <property type="project" value="TreeGrafter"/>
</dbReference>
<feature type="domain" description="Phosphatase tensin-type" evidence="4">
    <location>
        <begin position="20"/>
        <end position="204"/>
    </location>
</feature>
<dbReference type="SUPFAM" id="SSF52799">
    <property type="entry name" value="(Phosphotyrosine protein) phosphatases II"/>
    <property type="match status" value="1"/>
</dbReference>
<dbReference type="InterPro" id="IPR029023">
    <property type="entry name" value="Tensin_phosphatase"/>
</dbReference>
<dbReference type="Proteomes" id="UP001338582">
    <property type="component" value="Chromosome 4"/>
</dbReference>
<dbReference type="PROSITE" id="PS00383">
    <property type="entry name" value="TYR_PHOSPHATASE_1"/>
    <property type="match status" value="1"/>
</dbReference>
<dbReference type="GO" id="GO:0046856">
    <property type="term" value="P:phosphatidylinositol dephosphorylation"/>
    <property type="evidence" value="ECO:0007669"/>
    <property type="project" value="TreeGrafter"/>
</dbReference>
<dbReference type="InterPro" id="IPR029021">
    <property type="entry name" value="Prot-tyrosine_phosphatase-like"/>
</dbReference>
<reference evidence="5 6" key="1">
    <citation type="submission" date="2023-10" db="EMBL/GenBank/DDBJ databases">
        <title>Draft Genome Sequence of Candida saopaulonensis from a very Premature Infant with Sepsis.</title>
        <authorList>
            <person name="Ning Y."/>
            <person name="Dai R."/>
            <person name="Xiao M."/>
            <person name="Xu Y."/>
            <person name="Yan Q."/>
            <person name="Zhang L."/>
        </authorList>
    </citation>
    <scope>NUCLEOTIDE SEQUENCE [LARGE SCALE GENOMIC DNA]</scope>
    <source>
        <strain evidence="5 6">19XY460</strain>
    </source>
</reference>
<name>A0AAX4HDH1_9ASCO</name>
<dbReference type="GO" id="GO:0005886">
    <property type="term" value="C:plasma membrane"/>
    <property type="evidence" value="ECO:0007669"/>
    <property type="project" value="TreeGrafter"/>
</dbReference>
<dbReference type="GO" id="GO:0005829">
    <property type="term" value="C:cytosol"/>
    <property type="evidence" value="ECO:0007669"/>
    <property type="project" value="TreeGrafter"/>
</dbReference>
<dbReference type="PANTHER" id="PTHR12305:SF81">
    <property type="entry name" value="PHOSPHATIDYLINOSITOL 3,4,5-TRISPHOSPHATE 3-PHOSPHATASE AND DUAL-SPECIFICITY PROTEIN PHOSPHATASE PTEN"/>
    <property type="match status" value="1"/>
</dbReference>
<evidence type="ECO:0000256" key="1">
    <source>
        <dbReference type="ARBA" id="ARBA00013015"/>
    </source>
</evidence>